<keyword evidence="4" id="KW-0548">Nucleotidyltransferase</keyword>
<dbReference type="PANTHER" id="PTHR45138">
    <property type="entry name" value="REGULATORY COMPONENTS OF SENSORY TRANSDUCTION SYSTEM"/>
    <property type="match status" value="1"/>
</dbReference>
<keyword evidence="5" id="KW-1185">Reference proteome</keyword>
<comment type="catalytic activity">
    <reaction evidence="2">
        <text>2 GTP = 3',3'-c-di-GMP + 2 diphosphate</text>
        <dbReference type="Rhea" id="RHEA:24898"/>
        <dbReference type="ChEBI" id="CHEBI:33019"/>
        <dbReference type="ChEBI" id="CHEBI:37565"/>
        <dbReference type="ChEBI" id="CHEBI:58805"/>
        <dbReference type="EC" id="2.7.7.65"/>
    </reaction>
</comment>
<feature type="domain" description="GGDEF" evidence="3">
    <location>
        <begin position="290"/>
        <end position="417"/>
    </location>
</feature>
<gene>
    <name evidence="4" type="ORF">QNM18_08665</name>
</gene>
<organism evidence="4 5">
    <name type="scientific">Pseudoalteromonas obscura</name>
    <dbReference type="NCBI Taxonomy" id="3048491"/>
    <lineage>
        <taxon>Bacteria</taxon>
        <taxon>Pseudomonadati</taxon>
        <taxon>Pseudomonadota</taxon>
        <taxon>Gammaproteobacteria</taxon>
        <taxon>Alteromonadales</taxon>
        <taxon>Pseudoalteromonadaceae</taxon>
        <taxon>Pseudoalteromonas</taxon>
    </lineage>
</organism>
<evidence type="ECO:0000259" key="3">
    <source>
        <dbReference type="PROSITE" id="PS50887"/>
    </source>
</evidence>
<dbReference type="Proteomes" id="UP001231915">
    <property type="component" value="Unassembled WGS sequence"/>
</dbReference>
<reference evidence="4 5" key="1">
    <citation type="submission" date="2023-05" db="EMBL/GenBank/DDBJ databases">
        <title>Pseudoalteromonas ardens sp. nov., Pseudoalteromonas obscura sp. nov., and Pseudoalteromonas umbrosa sp. nov., isolated from the coral Montipora capitata.</title>
        <authorList>
            <person name="Thomas E.M."/>
            <person name="Smith E.M."/>
            <person name="Papke E."/>
            <person name="Shlafstein M.D."/>
            <person name="Oline D.K."/>
            <person name="Videau P."/>
            <person name="Saw J.H."/>
            <person name="Strangman W.K."/>
            <person name="Ushijima B."/>
        </authorList>
    </citation>
    <scope>NUCLEOTIDE SEQUENCE [LARGE SCALE GENOMIC DNA]</scope>
    <source>
        <strain evidence="4 5">P94</strain>
    </source>
</reference>
<proteinExistence type="predicted"/>
<dbReference type="EC" id="2.7.7.65" evidence="1"/>
<accession>A0ABT7EJ92</accession>
<dbReference type="InterPro" id="IPR043128">
    <property type="entry name" value="Rev_trsase/Diguanyl_cyclase"/>
</dbReference>
<sequence length="417" mass="47146">MGQHTQSTPLLDNLQLLLKELREPAAVFDNRGQKIFANRVWQFTKQTSQNAVQTLVSERNRQSHECQIEGGNVSIAQVSNYQVVIFFQEQSYYDLKDKILKSILGCVDCEESIFTSITRVLGELLGWRWVAVNKFKPDCTVEVLAHWDTNQLVDNFTYSLAGVPCESVEQTQKFTRFENLTELFPNDTHIQEIGAQVYAGYVYKDSRGCVVGHIFLMHDNSFVNWSLAEDVLHMASVIIGKAISLQQKEQEVQKHKHLAERDNLTGVFNQLAFDRDIAAAFKAQTTDSKNQFVIAVIDLDGMKQINDQLGHQQGDKLLQTFAQELSAACRDSDRAYRIGGDEFVVIYYLANLDLAKVLKERLNQAIANVVARGFEQVGASIGFAASSEGDKTAKGIFALADERMYQDKRLNKQNMRK</sequence>
<dbReference type="NCBIfam" id="TIGR00254">
    <property type="entry name" value="GGDEF"/>
    <property type="match status" value="1"/>
</dbReference>
<dbReference type="SUPFAM" id="SSF55781">
    <property type="entry name" value="GAF domain-like"/>
    <property type="match status" value="1"/>
</dbReference>
<evidence type="ECO:0000256" key="2">
    <source>
        <dbReference type="ARBA" id="ARBA00034247"/>
    </source>
</evidence>
<evidence type="ECO:0000313" key="4">
    <source>
        <dbReference type="EMBL" id="MDK2595109.1"/>
    </source>
</evidence>
<dbReference type="Gene3D" id="3.30.70.270">
    <property type="match status" value="1"/>
</dbReference>
<dbReference type="InterPro" id="IPR000160">
    <property type="entry name" value="GGDEF_dom"/>
</dbReference>
<comment type="caution">
    <text evidence="4">The sequence shown here is derived from an EMBL/GenBank/DDBJ whole genome shotgun (WGS) entry which is preliminary data.</text>
</comment>
<dbReference type="SMART" id="SM00267">
    <property type="entry name" value="GGDEF"/>
    <property type="match status" value="1"/>
</dbReference>
<dbReference type="EMBL" id="JASJUT010000003">
    <property type="protein sequence ID" value="MDK2595109.1"/>
    <property type="molecule type" value="Genomic_DNA"/>
</dbReference>
<evidence type="ECO:0000256" key="1">
    <source>
        <dbReference type="ARBA" id="ARBA00012528"/>
    </source>
</evidence>
<keyword evidence="4" id="KW-0808">Transferase</keyword>
<dbReference type="GO" id="GO:0052621">
    <property type="term" value="F:diguanylate cyclase activity"/>
    <property type="evidence" value="ECO:0007669"/>
    <property type="project" value="UniProtKB-EC"/>
</dbReference>
<dbReference type="SUPFAM" id="SSF55073">
    <property type="entry name" value="Nucleotide cyclase"/>
    <property type="match status" value="1"/>
</dbReference>
<dbReference type="InterPro" id="IPR050469">
    <property type="entry name" value="Diguanylate_Cyclase"/>
</dbReference>
<dbReference type="Pfam" id="PF00990">
    <property type="entry name" value="GGDEF"/>
    <property type="match status" value="1"/>
</dbReference>
<protein>
    <recommendedName>
        <fullName evidence="1">diguanylate cyclase</fullName>
        <ecNumber evidence="1">2.7.7.65</ecNumber>
    </recommendedName>
</protein>
<dbReference type="InterPro" id="IPR029787">
    <property type="entry name" value="Nucleotide_cyclase"/>
</dbReference>
<dbReference type="PROSITE" id="PS50887">
    <property type="entry name" value="GGDEF"/>
    <property type="match status" value="1"/>
</dbReference>
<evidence type="ECO:0000313" key="5">
    <source>
        <dbReference type="Proteomes" id="UP001231915"/>
    </source>
</evidence>
<dbReference type="CDD" id="cd01949">
    <property type="entry name" value="GGDEF"/>
    <property type="match status" value="1"/>
</dbReference>
<dbReference type="PANTHER" id="PTHR45138:SF9">
    <property type="entry name" value="DIGUANYLATE CYCLASE DGCM-RELATED"/>
    <property type="match status" value="1"/>
</dbReference>
<name>A0ABT7EJ92_9GAMM</name>